<proteinExistence type="predicted"/>
<comment type="caution">
    <text evidence="2">The sequence shown here is derived from an EMBL/GenBank/DDBJ whole genome shotgun (WGS) entry which is preliminary data.</text>
</comment>
<evidence type="ECO:0000256" key="1">
    <source>
        <dbReference type="SAM" id="Phobius"/>
    </source>
</evidence>
<dbReference type="RefSeq" id="WP_250065282.1">
    <property type="nucleotide sequence ID" value="NZ_JAIKTS010000006.1"/>
</dbReference>
<keyword evidence="1" id="KW-1133">Transmembrane helix</keyword>
<protein>
    <submittedName>
        <fullName evidence="2">Uncharacterized protein</fullName>
    </submittedName>
</protein>
<accession>A0ABT0SKF8</accession>
<reference evidence="2 3" key="1">
    <citation type="submission" date="2021-08" db="EMBL/GenBank/DDBJ databases">
        <title>Novel members of of the genus Stenotrophomonas from differernt environment.</title>
        <authorList>
            <person name="Deng Y."/>
        </authorList>
    </citation>
    <scope>NUCLEOTIDE SEQUENCE [LARGE SCALE GENOMIC DNA]</scope>
    <source>
        <strain evidence="2 3">CPCC 101365</strain>
    </source>
</reference>
<dbReference type="EMBL" id="JAIKTS010000006">
    <property type="protein sequence ID" value="MCL7715801.1"/>
    <property type="molecule type" value="Genomic_DNA"/>
</dbReference>
<dbReference type="Proteomes" id="UP001431235">
    <property type="component" value="Unassembled WGS sequence"/>
</dbReference>
<organism evidence="2 3">
    <name type="scientific">Stenotrophomonas mori</name>
    <dbReference type="NCBI Taxonomy" id="2871096"/>
    <lineage>
        <taxon>Bacteria</taxon>
        <taxon>Pseudomonadati</taxon>
        <taxon>Pseudomonadota</taxon>
        <taxon>Gammaproteobacteria</taxon>
        <taxon>Lysobacterales</taxon>
        <taxon>Lysobacteraceae</taxon>
        <taxon>Stenotrophomonas</taxon>
    </lineage>
</organism>
<feature type="transmembrane region" description="Helical" evidence="1">
    <location>
        <begin position="125"/>
        <end position="147"/>
    </location>
</feature>
<keyword evidence="1" id="KW-0812">Transmembrane</keyword>
<evidence type="ECO:0000313" key="3">
    <source>
        <dbReference type="Proteomes" id="UP001431235"/>
    </source>
</evidence>
<name>A0ABT0SKF8_9GAMM</name>
<keyword evidence="3" id="KW-1185">Reference proteome</keyword>
<keyword evidence="1" id="KW-0472">Membrane</keyword>
<sequence>MPISITKARDFSRDADYLAFSVVRLRNAHLKGLGGRHSWVRIENTGNGKVLYRRVRGAGASAGASTGLPANAIEIDYDSRLELGIEGPRDATHFHDCSLTVGPASRLGELKAHWRHPNIEYRVPYRLAILSLALGLLGALLGALSLVR</sequence>
<evidence type="ECO:0000313" key="2">
    <source>
        <dbReference type="EMBL" id="MCL7715801.1"/>
    </source>
</evidence>
<gene>
    <name evidence="2" type="ORF">K5L01_14240</name>
</gene>